<gene>
    <name evidence="2" type="ORF">CBR_g39272</name>
</gene>
<organism evidence="2 3">
    <name type="scientific">Chara braunii</name>
    <name type="common">Braun's stonewort</name>
    <dbReference type="NCBI Taxonomy" id="69332"/>
    <lineage>
        <taxon>Eukaryota</taxon>
        <taxon>Viridiplantae</taxon>
        <taxon>Streptophyta</taxon>
        <taxon>Charophyceae</taxon>
        <taxon>Charales</taxon>
        <taxon>Characeae</taxon>
        <taxon>Chara</taxon>
    </lineage>
</organism>
<feature type="region of interest" description="Disordered" evidence="1">
    <location>
        <begin position="1"/>
        <end position="73"/>
    </location>
</feature>
<dbReference type="EMBL" id="BFEA01000042">
    <property type="protein sequence ID" value="GBG63730.1"/>
    <property type="molecule type" value="Genomic_DNA"/>
</dbReference>
<proteinExistence type="predicted"/>
<accession>A0A388K0Z0</accession>
<evidence type="ECO:0000313" key="3">
    <source>
        <dbReference type="Proteomes" id="UP000265515"/>
    </source>
</evidence>
<name>A0A388K0Z0_CHABU</name>
<evidence type="ECO:0000256" key="1">
    <source>
        <dbReference type="SAM" id="MobiDB-lite"/>
    </source>
</evidence>
<sequence>MAEERRLRIEREAEEEPRRTEEEARRTRETKRLQRMEERQRLEEERDARLLSSEMRKDREEERERYEKKGKMAAKSSGMIETIYKEKERLRRIIAPRTMGAAEVVEDEELVPLRMLACKLGLTEKRKCGPDIPVGNSPPVVTPEKKPAGMLTNEARAHIELLKTEHGNGQKKVNYKSDTGKLVEIRIDDRTENTVKVIETLRSLTRRRGSVVLHCNGGRTWADGWRLVRRLLGESRVKIGRRSRPLRCCKSKFETAGAVTLNRVTEASPASIALRDDLIRMFKCPPLQKDLRTKNISELMKYYSAVKTFATKRSRSKARLMITRAIRDGNGLNVRTRIVVKTQYDERIKKSEIMRVVRRKVGGMQMEATLKDMVKRRARVVWKKGPNVGDLLHNHRRFSSTRATSCPCSVNRILEVRDMLDGLVLAPLDRNPGDTVVMCPLMYDKGMEDTILVNAGYRLCTETEERLLTVARVEYGQRGLSSQGKWDKKGRIGCAYALPKHKDTARFRPICPTFNEPSVKACKMVAKGINCLFFSLPESGHFNLSTKLACLMCAKSEWDFLLSLDSQRHRFAGLRFVDDVSVFTTYNTLKKGDKQRAEQLMERFTRCYDEASTLKQTDDGEESWTFLGYKLSVQREFRFLDMTQALENDQQLREKTDLPFRTIQDFHSFSSKQAKLAVIINTLHRIDQNSCMGMDVLETLILFRSELRRNNYPGPWFSRALRNYSKGKAPIWKMFYQMFTNYE</sequence>
<dbReference type="AlphaFoldDB" id="A0A388K0Z0"/>
<comment type="caution">
    <text evidence="2">The sequence shown here is derived from an EMBL/GenBank/DDBJ whole genome shotgun (WGS) entry which is preliminary data.</text>
</comment>
<dbReference type="Gramene" id="GBG63730">
    <property type="protein sequence ID" value="GBG63730"/>
    <property type="gene ID" value="CBR_g39272"/>
</dbReference>
<evidence type="ECO:0000313" key="2">
    <source>
        <dbReference type="EMBL" id="GBG63730.1"/>
    </source>
</evidence>
<keyword evidence="3" id="KW-1185">Reference proteome</keyword>
<reference evidence="2 3" key="1">
    <citation type="journal article" date="2018" name="Cell">
        <title>The Chara Genome: Secondary Complexity and Implications for Plant Terrestrialization.</title>
        <authorList>
            <person name="Nishiyama T."/>
            <person name="Sakayama H."/>
            <person name="Vries J.D."/>
            <person name="Buschmann H."/>
            <person name="Saint-Marcoux D."/>
            <person name="Ullrich K.K."/>
            <person name="Haas F.B."/>
            <person name="Vanderstraeten L."/>
            <person name="Becker D."/>
            <person name="Lang D."/>
            <person name="Vosolsobe S."/>
            <person name="Rombauts S."/>
            <person name="Wilhelmsson P.K.I."/>
            <person name="Janitza P."/>
            <person name="Kern R."/>
            <person name="Heyl A."/>
            <person name="Rumpler F."/>
            <person name="Villalobos L.I.A.C."/>
            <person name="Clay J.M."/>
            <person name="Skokan R."/>
            <person name="Toyoda A."/>
            <person name="Suzuki Y."/>
            <person name="Kagoshima H."/>
            <person name="Schijlen E."/>
            <person name="Tajeshwar N."/>
            <person name="Catarino B."/>
            <person name="Hetherington A.J."/>
            <person name="Saltykova A."/>
            <person name="Bonnot C."/>
            <person name="Breuninger H."/>
            <person name="Symeonidi A."/>
            <person name="Radhakrishnan G.V."/>
            <person name="Van Nieuwerburgh F."/>
            <person name="Deforce D."/>
            <person name="Chang C."/>
            <person name="Karol K.G."/>
            <person name="Hedrich R."/>
            <person name="Ulvskov P."/>
            <person name="Glockner G."/>
            <person name="Delwiche C.F."/>
            <person name="Petrasek J."/>
            <person name="Van de Peer Y."/>
            <person name="Friml J."/>
            <person name="Beilby M."/>
            <person name="Dolan L."/>
            <person name="Kohara Y."/>
            <person name="Sugano S."/>
            <person name="Fujiyama A."/>
            <person name="Delaux P.-M."/>
            <person name="Quint M."/>
            <person name="TheiBen G."/>
            <person name="Hagemann M."/>
            <person name="Harholt J."/>
            <person name="Dunand C."/>
            <person name="Zachgo S."/>
            <person name="Langdale J."/>
            <person name="Maumus F."/>
            <person name="Straeten D.V.D."/>
            <person name="Gould S.B."/>
            <person name="Rensing S.A."/>
        </authorList>
    </citation>
    <scope>NUCLEOTIDE SEQUENCE [LARGE SCALE GENOMIC DNA]</scope>
    <source>
        <strain evidence="2 3">S276</strain>
    </source>
</reference>
<feature type="compositionally biased region" description="Basic and acidic residues" evidence="1">
    <location>
        <begin position="1"/>
        <end position="70"/>
    </location>
</feature>
<protein>
    <submittedName>
        <fullName evidence="2">Uncharacterized protein</fullName>
    </submittedName>
</protein>
<dbReference type="Proteomes" id="UP000265515">
    <property type="component" value="Unassembled WGS sequence"/>
</dbReference>